<evidence type="ECO:0000256" key="1">
    <source>
        <dbReference type="ARBA" id="ARBA00001946"/>
    </source>
</evidence>
<dbReference type="PANTHER" id="PTHR33653:SF1">
    <property type="entry name" value="RIBONUCLEASE VAPC2"/>
    <property type="match status" value="1"/>
</dbReference>
<evidence type="ECO:0000256" key="2">
    <source>
        <dbReference type="ARBA" id="ARBA00022649"/>
    </source>
</evidence>
<protein>
    <recommendedName>
        <fullName evidence="8">Ribonuclease VapC</fullName>
        <shortName evidence="8">RNase VapC</shortName>
        <ecNumber evidence="8">3.1.-.-</ecNumber>
    </recommendedName>
    <alternativeName>
        <fullName evidence="8">Toxin VapC</fullName>
    </alternativeName>
</protein>
<name>A0ABM9LRU1_9MYCO</name>
<gene>
    <name evidence="8" type="primary">vapC</name>
    <name evidence="10" type="ORF">MU0053_002501</name>
</gene>
<feature type="domain" description="PIN" evidence="9">
    <location>
        <begin position="2"/>
        <end position="129"/>
    </location>
</feature>
<evidence type="ECO:0000256" key="3">
    <source>
        <dbReference type="ARBA" id="ARBA00022722"/>
    </source>
</evidence>
<keyword evidence="8" id="KW-0800">Toxin</keyword>
<dbReference type="EC" id="3.1.-.-" evidence="8"/>
<dbReference type="SUPFAM" id="SSF88723">
    <property type="entry name" value="PIN domain-like"/>
    <property type="match status" value="1"/>
</dbReference>
<keyword evidence="2 8" id="KW-1277">Toxin-antitoxin system</keyword>
<keyword evidence="4 8" id="KW-0479">Metal-binding</keyword>
<dbReference type="InterPro" id="IPR050556">
    <property type="entry name" value="Type_II_TA_system_RNase"/>
</dbReference>
<sequence>MIVLDTNVVSELMRQAPEAGVASWVDRFPAADVLVTAVTAAELMYGVARLPDGRRKRELHITVEGLLTEDFRDQILPFDAPAAAHYAEIVAAREGAGRPISMADAQIAAICRNWRTGLATRNVDDFADTGIDTLNPWDAGAP</sequence>
<feature type="binding site" evidence="8">
    <location>
        <position position="104"/>
    </location>
    <ligand>
        <name>Mg(2+)</name>
        <dbReference type="ChEBI" id="CHEBI:18420"/>
    </ligand>
</feature>
<dbReference type="EMBL" id="OY726397">
    <property type="protein sequence ID" value="CAJ1503700.1"/>
    <property type="molecule type" value="Genomic_DNA"/>
</dbReference>
<evidence type="ECO:0000256" key="5">
    <source>
        <dbReference type="ARBA" id="ARBA00022801"/>
    </source>
</evidence>
<dbReference type="Proteomes" id="UP001190465">
    <property type="component" value="Chromosome"/>
</dbReference>
<proteinExistence type="inferred from homology"/>
<keyword evidence="11" id="KW-1185">Reference proteome</keyword>
<dbReference type="Pfam" id="PF01850">
    <property type="entry name" value="PIN"/>
    <property type="match status" value="1"/>
</dbReference>
<comment type="cofactor">
    <cofactor evidence="1 8">
        <name>Mg(2+)</name>
        <dbReference type="ChEBI" id="CHEBI:18420"/>
    </cofactor>
</comment>
<comment type="similarity">
    <text evidence="7 8">Belongs to the PINc/VapC protein family.</text>
</comment>
<evidence type="ECO:0000313" key="11">
    <source>
        <dbReference type="Proteomes" id="UP001190465"/>
    </source>
</evidence>
<reference evidence="10 11" key="1">
    <citation type="submission" date="2023-08" db="EMBL/GenBank/DDBJ databases">
        <authorList>
            <person name="Folkvardsen B D."/>
            <person name="Norman A."/>
        </authorList>
    </citation>
    <scope>NUCLEOTIDE SEQUENCE [LARGE SCALE GENOMIC DNA]</scope>
    <source>
        <strain evidence="10 11">Mu0053</strain>
    </source>
</reference>
<dbReference type="InterPro" id="IPR002716">
    <property type="entry name" value="PIN_dom"/>
</dbReference>
<comment type="function">
    <text evidence="8">Toxic component of a toxin-antitoxin (TA) system. An RNase.</text>
</comment>
<dbReference type="RefSeq" id="WP_308482623.1">
    <property type="nucleotide sequence ID" value="NZ_OY726397.1"/>
</dbReference>
<feature type="binding site" evidence="8">
    <location>
        <position position="5"/>
    </location>
    <ligand>
        <name>Mg(2+)</name>
        <dbReference type="ChEBI" id="CHEBI:18420"/>
    </ligand>
</feature>
<evidence type="ECO:0000256" key="4">
    <source>
        <dbReference type="ARBA" id="ARBA00022723"/>
    </source>
</evidence>
<evidence type="ECO:0000256" key="8">
    <source>
        <dbReference type="HAMAP-Rule" id="MF_00265"/>
    </source>
</evidence>
<dbReference type="HAMAP" id="MF_00265">
    <property type="entry name" value="VapC_Nob1"/>
    <property type="match status" value="1"/>
</dbReference>
<dbReference type="CDD" id="cd18731">
    <property type="entry name" value="PIN_NgFitB-like"/>
    <property type="match status" value="1"/>
</dbReference>
<dbReference type="InterPro" id="IPR029060">
    <property type="entry name" value="PIN-like_dom_sf"/>
</dbReference>
<keyword evidence="5 8" id="KW-0378">Hydrolase</keyword>
<keyword evidence="6 8" id="KW-0460">Magnesium</keyword>
<dbReference type="Gene3D" id="3.40.50.1010">
    <property type="entry name" value="5'-nuclease"/>
    <property type="match status" value="1"/>
</dbReference>
<dbReference type="InterPro" id="IPR022907">
    <property type="entry name" value="VapC_family"/>
</dbReference>
<keyword evidence="3 8" id="KW-0540">Nuclease</keyword>
<evidence type="ECO:0000313" key="10">
    <source>
        <dbReference type="EMBL" id="CAJ1503700.1"/>
    </source>
</evidence>
<evidence type="ECO:0000256" key="6">
    <source>
        <dbReference type="ARBA" id="ARBA00022842"/>
    </source>
</evidence>
<evidence type="ECO:0000259" key="9">
    <source>
        <dbReference type="Pfam" id="PF01850"/>
    </source>
</evidence>
<dbReference type="PANTHER" id="PTHR33653">
    <property type="entry name" value="RIBONUCLEASE VAPC2"/>
    <property type="match status" value="1"/>
</dbReference>
<organism evidence="10 11">
    <name type="scientific">[Mycobacterium] burgundiense</name>
    <dbReference type="NCBI Taxonomy" id="3064286"/>
    <lineage>
        <taxon>Bacteria</taxon>
        <taxon>Bacillati</taxon>
        <taxon>Actinomycetota</taxon>
        <taxon>Actinomycetes</taxon>
        <taxon>Mycobacteriales</taxon>
        <taxon>Mycobacteriaceae</taxon>
        <taxon>Mycolicibacterium</taxon>
    </lineage>
</organism>
<evidence type="ECO:0000256" key="7">
    <source>
        <dbReference type="ARBA" id="ARBA00038093"/>
    </source>
</evidence>
<accession>A0ABM9LRU1</accession>